<comment type="function">
    <text evidence="5">Could be a nuclease involved in processing of the 5'-end of pre-16S rRNA.</text>
</comment>
<dbReference type="InterPro" id="IPR037027">
    <property type="entry name" value="YqgF/RNaseH-like_dom_sf"/>
</dbReference>
<dbReference type="GO" id="GO:0000967">
    <property type="term" value="P:rRNA 5'-end processing"/>
    <property type="evidence" value="ECO:0007669"/>
    <property type="project" value="UniProtKB-UniRule"/>
</dbReference>
<accession>A0A7W5JWE7</accession>
<proteinExistence type="inferred from homology"/>
<keyword evidence="4 5" id="KW-0378">Hydrolase</keyword>
<evidence type="ECO:0000256" key="2">
    <source>
        <dbReference type="ARBA" id="ARBA00022517"/>
    </source>
</evidence>
<keyword evidence="1 5" id="KW-0963">Cytoplasm</keyword>
<keyword evidence="3 5" id="KW-0540">Nuclease</keyword>
<dbReference type="InterPro" id="IPR005227">
    <property type="entry name" value="YqgF"/>
</dbReference>
<evidence type="ECO:0000256" key="5">
    <source>
        <dbReference type="HAMAP-Rule" id="MF_00651"/>
    </source>
</evidence>
<gene>
    <name evidence="7" type="ORF">FHX39_002255</name>
</gene>
<dbReference type="GO" id="GO:0005829">
    <property type="term" value="C:cytosol"/>
    <property type="evidence" value="ECO:0007669"/>
    <property type="project" value="TreeGrafter"/>
</dbReference>
<keyword evidence="8" id="KW-1185">Reference proteome</keyword>
<comment type="caution">
    <text evidence="7">The sequence shown here is derived from an EMBL/GenBank/DDBJ whole genome shotgun (WGS) entry which is preliminary data.</text>
</comment>
<dbReference type="Pfam" id="PF03652">
    <property type="entry name" value="RuvX"/>
    <property type="match status" value="1"/>
</dbReference>
<dbReference type="SUPFAM" id="SSF53098">
    <property type="entry name" value="Ribonuclease H-like"/>
    <property type="match status" value="1"/>
</dbReference>
<organism evidence="7 8">
    <name type="scientific">Microlunatus antarcticus</name>
    <dbReference type="NCBI Taxonomy" id="53388"/>
    <lineage>
        <taxon>Bacteria</taxon>
        <taxon>Bacillati</taxon>
        <taxon>Actinomycetota</taxon>
        <taxon>Actinomycetes</taxon>
        <taxon>Propionibacteriales</taxon>
        <taxon>Propionibacteriaceae</taxon>
        <taxon>Microlunatus</taxon>
    </lineage>
</organism>
<dbReference type="GO" id="GO:0004518">
    <property type="term" value="F:nuclease activity"/>
    <property type="evidence" value="ECO:0007669"/>
    <property type="project" value="UniProtKB-KW"/>
</dbReference>
<protein>
    <recommendedName>
        <fullName evidence="5">Putative pre-16S rRNA nuclease</fullName>
        <ecNumber evidence="5">3.1.-.-</ecNumber>
    </recommendedName>
</protein>
<dbReference type="CDD" id="cd16964">
    <property type="entry name" value="YqgF"/>
    <property type="match status" value="1"/>
</dbReference>
<evidence type="ECO:0000313" key="7">
    <source>
        <dbReference type="EMBL" id="MBB3327311.1"/>
    </source>
</evidence>
<evidence type="ECO:0000259" key="6">
    <source>
        <dbReference type="SMART" id="SM00732"/>
    </source>
</evidence>
<keyword evidence="2 5" id="KW-0690">Ribosome biogenesis</keyword>
<dbReference type="GO" id="GO:0016788">
    <property type="term" value="F:hydrolase activity, acting on ester bonds"/>
    <property type="evidence" value="ECO:0007669"/>
    <property type="project" value="UniProtKB-UniRule"/>
</dbReference>
<dbReference type="PANTHER" id="PTHR33317:SF4">
    <property type="entry name" value="POLYNUCLEOTIDYL TRANSFERASE, RIBONUCLEASE H-LIKE SUPERFAMILY PROTEIN"/>
    <property type="match status" value="1"/>
</dbReference>
<dbReference type="EMBL" id="JACHZG010000001">
    <property type="protein sequence ID" value="MBB3327311.1"/>
    <property type="molecule type" value="Genomic_DNA"/>
</dbReference>
<evidence type="ECO:0000256" key="1">
    <source>
        <dbReference type="ARBA" id="ARBA00022490"/>
    </source>
</evidence>
<sequence>MSFRRGVRLGLDWGDARIGVARCDPDGVLATPYATVKAGETEVADLLAILVELEPIEVVVGLPTTLAGTEGPATRKVRERAGRLATATAVPVRLVDERFTTVEVSRRMRESGRKTRDQRSVIDAAAAAAILEHALGVERSRGEPPGALLLPDGPA</sequence>
<name>A0A7W5JWE7_9ACTN</name>
<dbReference type="AlphaFoldDB" id="A0A7W5JWE7"/>
<dbReference type="RefSeq" id="WP_183338460.1">
    <property type="nucleotide sequence ID" value="NZ_JACHZG010000001.1"/>
</dbReference>
<dbReference type="EC" id="3.1.-.-" evidence="5"/>
<comment type="similarity">
    <text evidence="5">Belongs to the YqgF HJR family.</text>
</comment>
<dbReference type="PANTHER" id="PTHR33317">
    <property type="entry name" value="POLYNUCLEOTIDYL TRANSFERASE, RIBONUCLEASE H-LIKE SUPERFAMILY PROTEIN"/>
    <property type="match status" value="1"/>
</dbReference>
<dbReference type="Gene3D" id="3.30.420.140">
    <property type="entry name" value="YqgF/RNase H-like domain"/>
    <property type="match status" value="1"/>
</dbReference>
<dbReference type="InterPro" id="IPR012337">
    <property type="entry name" value="RNaseH-like_sf"/>
</dbReference>
<dbReference type="Proteomes" id="UP000565572">
    <property type="component" value="Unassembled WGS sequence"/>
</dbReference>
<dbReference type="SMART" id="SM00732">
    <property type="entry name" value="YqgFc"/>
    <property type="match status" value="1"/>
</dbReference>
<evidence type="ECO:0000256" key="4">
    <source>
        <dbReference type="ARBA" id="ARBA00022801"/>
    </source>
</evidence>
<dbReference type="InterPro" id="IPR006641">
    <property type="entry name" value="YqgF/RNaseH-like_dom"/>
</dbReference>
<reference evidence="7 8" key="1">
    <citation type="submission" date="2020-08" db="EMBL/GenBank/DDBJ databases">
        <title>Sequencing the genomes of 1000 actinobacteria strains.</title>
        <authorList>
            <person name="Klenk H.-P."/>
        </authorList>
    </citation>
    <scope>NUCLEOTIDE SEQUENCE [LARGE SCALE GENOMIC DNA]</scope>
    <source>
        <strain evidence="7 8">DSM 11053</strain>
    </source>
</reference>
<evidence type="ECO:0000313" key="8">
    <source>
        <dbReference type="Proteomes" id="UP000565572"/>
    </source>
</evidence>
<dbReference type="HAMAP" id="MF_00651">
    <property type="entry name" value="Nuclease_YqgF"/>
    <property type="match status" value="1"/>
</dbReference>
<evidence type="ECO:0000256" key="3">
    <source>
        <dbReference type="ARBA" id="ARBA00022722"/>
    </source>
</evidence>
<feature type="domain" description="YqgF/RNase H-like" evidence="6">
    <location>
        <begin position="6"/>
        <end position="104"/>
    </location>
</feature>
<comment type="subcellular location">
    <subcellularLocation>
        <location evidence="5">Cytoplasm</location>
    </subcellularLocation>
</comment>
<dbReference type="NCBIfam" id="TIGR00250">
    <property type="entry name" value="RNAse_H_YqgF"/>
    <property type="match status" value="1"/>
</dbReference>